<dbReference type="GO" id="GO:0003887">
    <property type="term" value="F:DNA-directed DNA polymerase activity"/>
    <property type="evidence" value="ECO:0007669"/>
    <property type="project" value="UniProtKB-KW"/>
</dbReference>
<dbReference type="PANTHER" id="PTHR34388:SF1">
    <property type="entry name" value="DNA POLYMERASE III SUBUNIT DELTA"/>
    <property type="match status" value="1"/>
</dbReference>
<evidence type="ECO:0000256" key="3">
    <source>
        <dbReference type="ARBA" id="ARBA00022695"/>
    </source>
</evidence>
<dbReference type="SUPFAM" id="SSF52540">
    <property type="entry name" value="P-loop containing nucleoside triphosphate hydrolases"/>
    <property type="match status" value="1"/>
</dbReference>
<dbReference type="Gene3D" id="1.10.8.60">
    <property type="match status" value="1"/>
</dbReference>
<protein>
    <recommendedName>
        <fullName evidence="1">DNA-directed DNA polymerase</fullName>
        <ecNumber evidence="1">2.7.7.7</ecNumber>
    </recommendedName>
</protein>
<dbReference type="GO" id="GO:0009360">
    <property type="term" value="C:DNA polymerase III complex"/>
    <property type="evidence" value="ECO:0007669"/>
    <property type="project" value="TreeGrafter"/>
</dbReference>
<dbReference type="GO" id="GO:0006261">
    <property type="term" value="P:DNA-templated DNA replication"/>
    <property type="evidence" value="ECO:0007669"/>
    <property type="project" value="TreeGrafter"/>
</dbReference>
<dbReference type="EMBL" id="FWZX01000004">
    <property type="protein sequence ID" value="SMF09121.1"/>
    <property type="molecule type" value="Genomic_DNA"/>
</dbReference>
<keyword evidence="3" id="KW-0548">Nucleotidyltransferase</keyword>
<keyword evidence="2" id="KW-0808">Transferase</keyword>
<evidence type="ECO:0000256" key="1">
    <source>
        <dbReference type="ARBA" id="ARBA00012417"/>
    </source>
</evidence>
<dbReference type="RefSeq" id="WP_085121904.1">
    <property type="nucleotide sequence ID" value="NZ_FWZX01000004.1"/>
</dbReference>
<reference evidence="8 9" key="1">
    <citation type="submission" date="2017-04" db="EMBL/GenBank/DDBJ databases">
        <authorList>
            <person name="Afonso C.L."/>
            <person name="Miller P.J."/>
            <person name="Scott M.A."/>
            <person name="Spackman E."/>
            <person name="Goraichik I."/>
            <person name="Dimitrov K.M."/>
            <person name="Suarez D.L."/>
            <person name="Swayne D.E."/>
        </authorList>
    </citation>
    <scope>NUCLEOTIDE SEQUENCE [LARGE SCALE GENOMIC DNA]</scope>
    <source>
        <strain evidence="8 9">USBA 355</strain>
    </source>
</reference>
<evidence type="ECO:0000256" key="2">
    <source>
        <dbReference type="ARBA" id="ARBA00022679"/>
    </source>
</evidence>
<proteinExistence type="inferred from homology"/>
<evidence type="ECO:0000256" key="7">
    <source>
        <dbReference type="ARBA" id="ARBA00049244"/>
    </source>
</evidence>
<keyword evidence="9" id="KW-1185">Reference proteome</keyword>
<dbReference type="NCBIfam" id="TIGR01128">
    <property type="entry name" value="holA"/>
    <property type="match status" value="1"/>
</dbReference>
<dbReference type="PANTHER" id="PTHR34388">
    <property type="entry name" value="DNA POLYMERASE III SUBUNIT DELTA"/>
    <property type="match status" value="1"/>
</dbReference>
<evidence type="ECO:0000313" key="8">
    <source>
        <dbReference type="EMBL" id="SMF09121.1"/>
    </source>
</evidence>
<organism evidence="8 9">
    <name type="scientific">Tistlia consotensis USBA 355</name>
    <dbReference type="NCBI Taxonomy" id="560819"/>
    <lineage>
        <taxon>Bacteria</taxon>
        <taxon>Pseudomonadati</taxon>
        <taxon>Pseudomonadota</taxon>
        <taxon>Alphaproteobacteria</taxon>
        <taxon>Rhodospirillales</taxon>
        <taxon>Rhodovibrionaceae</taxon>
        <taxon>Tistlia</taxon>
    </lineage>
</organism>
<gene>
    <name evidence="8" type="ORF">SAMN05428998_104204</name>
</gene>
<keyword evidence="5" id="KW-0239">DNA-directed DNA polymerase</keyword>
<evidence type="ECO:0000256" key="4">
    <source>
        <dbReference type="ARBA" id="ARBA00022705"/>
    </source>
</evidence>
<sequence length="350" mass="36950">MQVKPQQADALIKAPPPALRALLLYGPDSGLVRERGRAARIAVLGEGDDPFRLSELSGGDLKDDPTRLADEAAALSFTGGRRVVVLRDLTDAQARLVQDFLKDLPGEALVVVEAGDLPRRSALVKAFESAGAEAAAVACYRDEARDLGRVIDESLTANGLAASPDARAYLAANLGGDRLLTRQELDKLALYLAGGADGSRRVEIDDVLAVIGDSAALSLDDLAFSVASGDLPGVDRALKRSLQEGVTVVGLLRAVARHFQRLHLAVGLAAEGGDPDAALKKLRPPVFWKQAAPFKAQMRLWPPRALGAALGRLLEAEADCKRTGFPDEALAGRLLLDLAAQVAARSGRGR</sequence>
<dbReference type="InterPro" id="IPR027417">
    <property type="entry name" value="P-loop_NTPase"/>
</dbReference>
<dbReference type="AlphaFoldDB" id="A0A1Y6BG65"/>
<comment type="similarity">
    <text evidence="6">Belongs to the DNA polymerase HolA subunit family.</text>
</comment>
<dbReference type="SUPFAM" id="SSF48019">
    <property type="entry name" value="post-AAA+ oligomerization domain-like"/>
    <property type="match status" value="1"/>
</dbReference>
<dbReference type="GO" id="GO:0003677">
    <property type="term" value="F:DNA binding"/>
    <property type="evidence" value="ECO:0007669"/>
    <property type="project" value="InterPro"/>
</dbReference>
<accession>A0A1Y6BG65</accession>
<comment type="catalytic activity">
    <reaction evidence="7">
        <text>DNA(n) + a 2'-deoxyribonucleoside 5'-triphosphate = DNA(n+1) + diphosphate</text>
        <dbReference type="Rhea" id="RHEA:22508"/>
        <dbReference type="Rhea" id="RHEA-COMP:17339"/>
        <dbReference type="Rhea" id="RHEA-COMP:17340"/>
        <dbReference type="ChEBI" id="CHEBI:33019"/>
        <dbReference type="ChEBI" id="CHEBI:61560"/>
        <dbReference type="ChEBI" id="CHEBI:173112"/>
        <dbReference type="EC" id="2.7.7.7"/>
    </reaction>
</comment>
<keyword evidence="4" id="KW-0235">DNA replication</keyword>
<evidence type="ECO:0000256" key="5">
    <source>
        <dbReference type="ARBA" id="ARBA00022932"/>
    </source>
</evidence>
<dbReference type="InterPro" id="IPR005790">
    <property type="entry name" value="DNA_polIII_delta"/>
</dbReference>
<dbReference type="InterPro" id="IPR008921">
    <property type="entry name" value="DNA_pol3_clamp-load_cplx_C"/>
</dbReference>
<dbReference type="Proteomes" id="UP000192917">
    <property type="component" value="Unassembled WGS sequence"/>
</dbReference>
<name>A0A1Y6BG65_9PROT</name>
<dbReference type="Gene3D" id="1.20.272.10">
    <property type="match status" value="1"/>
</dbReference>
<dbReference type="STRING" id="560819.SAMN05428998_104204"/>
<evidence type="ECO:0000256" key="6">
    <source>
        <dbReference type="ARBA" id="ARBA00034754"/>
    </source>
</evidence>
<evidence type="ECO:0000313" key="9">
    <source>
        <dbReference type="Proteomes" id="UP000192917"/>
    </source>
</evidence>
<dbReference type="Gene3D" id="3.40.50.300">
    <property type="entry name" value="P-loop containing nucleotide triphosphate hydrolases"/>
    <property type="match status" value="1"/>
</dbReference>
<dbReference type="EC" id="2.7.7.7" evidence="1"/>